<feature type="compositionally biased region" description="Polar residues" evidence="1">
    <location>
        <begin position="436"/>
        <end position="445"/>
    </location>
</feature>
<evidence type="ECO:0000313" key="3">
    <source>
        <dbReference type="Proteomes" id="UP000800092"/>
    </source>
</evidence>
<feature type="compositionally biased region" description="Polar residues" evidence="1">
    <location>
        <begin position="274"/>
        <end position="283"/>
    </location>
</feature>
<dbReference type="OrthoDB" id="3944128at2759"/>
<feature type="compositionally biased region" description="Pro residues" evidence="1">
    <location>
        <begin position="289"/>
        <end position="317"/>
    </location>
</feature>
<dbReference type="EMBL" id="ML991773">
    <property type="protein sequence ID" value="KAF2239397.1"/>
    <property type="molecule type" value="Genomic_DNA"/>
</dbReference>
<reference evidence="2" key="1">
    <citation type="journal article" date="2020" name="Stud. Mycol.">
        <title>101 Dothideomycetes genomes: a test case for predicting lifestyles and emergence of pathogens.</title>
        <authorList>
            <person name="Haridas S."/>
            <person name="Albert R."/>
            <person name="Binder M."/>
            <person name="Bloem J."/>
            <person name="Labutti K."/>
            <person name="Salamov A."/>
            <person name="Andreopoulos B."/>
            <person name="Baker S."/>
            <person name="Barry K."/>
            <person name="Bills G."/>
            <person name="Bluhm B."/>
            <person name="Cannon C."/>
            <person name="Castanera R."/>
            <person name="Culley D."/>
            <person name="Daum C."/>
            <person name="Ezra D."/>
            <person name="Gonzalez J."/>
            <person name="Henrissat B."/>
            <person name="Kuo A."/>
            <person name="Liang C."/>
            <person name="Lipzen A."/>
            <person name="Lutzoni F."/>
            <person name="Magnuson J."/>
            <person name="Mondo S."/>
            <person name="Nolan M."/>
            <person name="Ohm R."/>
            <person name="Pangilinan J."/>
            <person name="Park H.-J."/>
            <person name="Ramirez L."/>
            <person name="Alfaro M."/>
            <person name="Sun H."/>
            <person name="Tritt A."/>
            <person name="Yoshinaga Y."/>
            <person name="Zwiers L.-H."/>
            <person name="Turgeon B."/>
            <person name="Goodwin S."/>
            <person name="Spatafora J."/>
            <person name="Crous P."/>
            <person name="Grigoriev I."/>
        </authorList>
    </citation>
    <scope>NUCLEOTIDE SEQUENCE</scope>
    <source>
        <strain evidence="2">Tuck. ex Michener</strain>
    </source>
</reference>
<dbReference type="AlphaFoldDB" id="A0A6A6HMY6"/>
<proteinExistence type="predicted"/>
<feature type="region of interest" description="Disordered" evidence="1">
    <location>
        <begin position="399"/>
        <end position="445"/>
    </location>
</feature>
<protein>
    <submittedName>
        <fullName evidence="2">Uncharacterized protein</fullName>
    </submittedName>
</protein>
<evidence type="ECO:0000313" key="2">
    <source>
        <dbReference type="EMBL" id="KAF2239397.1"/>
    </source>
</evidence>
<gene>
    <name evidence="2" type="ORF">EV356DRAFT_515590</name>
</gene>
<sequence>MASFYSESPSYYSASSAWSGYSQTMEDCSFYSSLSYTTSCPNLSEPGPVPLGPPDCLPLYTCSSCAVSALSVQLLYWPSTVVQDNGICPENTKNGTQKTYTATPTGSGPNTKIWDESLTPTSPTAYLSFSGVGVSWCGSQRSLSTSTVIPIDPHNVSSLRQVVCPVAGEPYGGGYIDGTYVPASFDFRDLNTPMPWNAWLNGPYCKGIDDNPRPECQTMTPSDFAPIVAYPQNFLSYLGPIYAGCDIAYDYKGVYDPPHALEPQPSAAAPEPHTSASTSLHQYTDTTPSPRPVPPTAPRTPDHPNPTSPPVSRPDPSSPVGSNTPSNTGRVGNPLLGKPSDQKYSSPHIASNSPDPPTTNSDPDRDSSAADPPGQYGAGSKDSNAAAVAGSAIASILDSPQSHVDPQGLGSAVGSSYLGADGTDGHAASGSYPTEDGSQISPNVESAGSLGAVELAHSSDRAGSIIGNLGLLEASDSERSTAGRNLLSTTASGASDPVGAAMGDYDPDSPSQANSPQGDPAKSEVQIGGQTYPVSANGGTIKIGSQSLSQGGASIIVKGHTVSWIGSGLVVDGRSTIPLPQSPTTTSTSNAKEDLDALISLGSTTLAVIYERKGAVVVGRQTLSGVGSSITMDGGTSGLQQGGIVFDRTSTVPLFTSGSTNIDGSDARAVLALGSNTITATRDSNGTPRMGTATLSINGAAITIDGHTLSDGENGIIIDGTTTASWQTLDSSLSIGREAVQLTAPDGKILTAVANSDHSGFAIVDGSITLSLGGPAITIEGETLSLASAGLVVDGSTTRALPVPEETNALIWTSSGGAATAASAPTASEGGKGVSRSWFVFVNSLGLALFGLIVI</sequence>
<feature type="region of interest" description="Disordered" evidence="1">
    <location>
        <begin position="488"/>
        <end position="525"/>
    </location>
</feature>
<feature type="compositionally biased region" description="Polar residues" evidence="1">
    <location>
        <begin position="93"/>
        <end position="110"/>
    </location>
</feature>
<feature type="region of interest" description="Disordered" evidence="1">
    <location>
        <begin position="93"/>
        <end position="112"/>
    </location>
</feature>
<evidence type="ECO:0000256" key="1">
    <source>
        <dbReference type="SAM" id="MobiDB-lite"/>
    </source>
</evidence>
<name>A0A6A6HMY6_VIRVR</name>
<feature type="region of interest" description="Disordered" evidence="1">
    <location>
        <begin position="260"/>
        <end position="386"/>
    </location>
</feature>
<dbReference type="Proteomes" id="UP000800092">
    <property type="component" value="Unassembled WGS sequence"/>
</dbReference>
<accession>A0A6A6HMY6</accession>
<organism evidence="2 3">
    <name type="scientific">Viridothelium virens</name>
    <name type="common">Speckled blister lichen</name>
    <name type="synonym">Trypethelium virens</name>
    <dbReference type="NCBI Taxonomy" id="1048519"/>
    <lineage>
        <taxon>Eukaryota</taxon>
        <taxon>Fungi</taxon>
        <taxon>Dikarya</taxon>
        <taxon>Ascomycota</taxon>
        <taxon>Pezizomycotina</taxon>
        <taxon>Dothideomycetes</taxon>
        <taxon>Dothideomycetes incertae sedis</taxon>
        <taxon>Trypetheliales</taxon>
        <taxon>Trypetheliaceae</taxon>
        <taxon>Viridothelium</taxon>
    </lineage>
</organism>
<keyword evidence="3" id="KW-1185">Reference proteome</keyword>